<reference evidence="1" key="1">
    <citation type="submission" date="2016-08" db="EMBL/GenBank/DDBJ databases">
        <authorList>
            <person name="Seilhamer J.J."/>
        </authorList>
    </citation>
    <scope>NUCLEOTIDE SEQUENCE</scope>
    <source>
        <strain evidence="1">86</strain>
    </source>
</reference>
<evidence type="ECO:0000313" key="1">
    <source>
        <dbReference type="EMBL" id="SCM75707.1"/>
    </source>
</evidence>
<protein>
    <submittedName>
        <fullName evidence="1">Uncharacterized protein</fullName>
    </submittedName>
</protein>
<dbReference type="AlphaFoldDB" id="A0A212LDY8"/>
<proteinExistence type="predicted"/>
<sequence length="54" mass="6213">MINSHLLYQLSYRGTASVAVRITKLFRFAKPPRQGKCERGAKRPGRVDIRRLTV</sequence>
<gene>
    <name evidence="1" type="ORF">KL86PLE_30154</name>
</gene>
<name>A0A212LDY8_9HYPH</name>
<organism evidence="1">
    <name type="scientific">uncultured Pleomorphomonas sp</name>
    <dbReference type="NCBI Taxonomy" id="442121"/>
    <lineage>
        <taxon>Bacteria</taxon>
        <taxon>Pseudomonadati</taxon>
        <taxon>Pseudomonadota</taxon>
        <taxon>Alphaproteobacteria</taxon>
        <taxon>Hyphomicrobiales</taxon>
        <taxon>Pleomorphomonadaceae</taxon>
        <taxon>Pleomorphomonas</taxon>
        <taxon>environmental samples</taxon>
    </lineage>
</organism>
<accession>A0A212LDY8</accession>
<dbReference type="EMBL" id="FMJD01000007">
    <property type="protein sequence ID" value="SCM75707.1"/>
    <property type="molecule type" value="Genomic_DNA"/>
</dbReference>